<evidence type="ECO:0000256" key="1">
    <source>
        <dbReference type="ARBA" id="ARBA00004651"/>
    </source>
</evidence>
<keyword evidence="4 6" id="KW-1133">Transmembrane helix</keyword>
<dbReference type="EMBL" id="CP065856">
    <property type="protein sequence ID" value="QPV61622.1"/>
    <property type="molecule type" value="Genomic_DNA"/>
</dbReference>
<keyword evidence="5 6" id="KW-0472">Membrane</keyword>
<dbReference type="Pfam" id="PF07690">
    <property type="entry name" value="MFS_1"/>
    <property type="match status" value="1"/>
</dbReference>
<evidence type="ECO:0000256" key="2">
    <source>
        <dbReference type="ARBA" id="ARBA00022475"/>
    </source>
</evidence>
<feature type="domain" description="Major facilitator superfamily (MFS) profile" evidence="7">
    <location>
        <begin position="1"/>
        <end position="362"/>
    </location>
</feature>
<protein>
    <submittedName>
        <fullName evidence="8">MFS transporter</fullName>
    </submittedName>
</protein>
<keyword evidence="9" id="KW-1185">Reference proteome</keyword>
<dbReference type="GO" id="GO:0022857">
    <property type="term" value="F:transmembrane transporter activity"/>
    <property type="evidence" value="ECO:0007669"/>
    <property type="project" value="InterPro"/>
</dbReference>
<gene>
    <name evidence="8" type="ORF">I7X12_12750</name>
</gene>
<evidence type="ECO:0000256" key="6">
    <source>
        <dbReference type="SAM" id="Phobius"/>
    </source>
</evidence>
<feature type="transmembrane region" description="Helical" evidence="6">
    <location>
        <begin position="20"/>
        <end position="42"/>
    </location>
</feature>
<keyword evidence="3 6" id="KW-0812">Transmembrane</keyword>
<dbReference type="RefSeq" id="WP_198060452.1">
    <property type="nucleotide sequence ID" value="NZ_CP065856.1"/>
</dbReference>
<evidence type="ECO:0000256" key="5">
    <source>
        <dbReference type="ARBA" id="ARBA00023136"/>
    </source>
</evidence>
<dbReference type="Gene3D" id="1.20.1250.20">
    <property type="entry name" value="MFS general substrate transporter like domains"/>
    <property type="match status" value="2"/>
</dbReference>
<organism evidence="8 9">
    <name type="scientific">Halosimplex litoreum</name>
    <dbReference type="NCBI Taxonomy" id="1198301"/>
    <lineage>
        <taxon>Archaea</taxon>
        <taxon>Methanobacteriati</taxon>
        <taxon>Methanobacteriota</taxon>
        <taxon>Stenosarchaea group</taxon>
        <taxon>Halobacteria</taxon>
        <taxon>Halobacteriales</taxon>
        <taxon>Haloarculaceae</taxon>
        <taxon>Halosimplex</taxon>
    </lineage>
</organism>
<proteinExistence type="predicted"/>
<feature type="transmembrane region" description="Helical" evidence="6">
    <location>
        <begin position="218"/>
        <end position="238"/>
    </location>
</feature>
<feature type="transmembrane region" description="Helical" evidence="6">
    <location>
        <begin position="49"/>
        <end position="67"/>
    </location>
</feature>
<comment type="subcellular location">
    <subcellularLocation>
        <location evidence="1">Cell membrane</location>
        <topology evidence="1">Multi-pass membrane protein</topology>
    </subcellularLocation>
</comment>
<dbReference type="PANTHER" id="PTHR43124:SF3">
    <property type="entry name" value="CHLORAMPHENICOL EFFLUX PUMP RV0191"/>
    <property type="match status" value="1"/>
</dbReference>
<evidence type="ECO:0000313" key="9">
    <source>
        <dbReference type="Proteomes" id="UP000595001"/>
    </source>
</evidence>
<feature type="transmembrane region" description="Helical" evidence="6">
    <location>
        <begin position="339"/>
        <end position="359"/>
    </location>
</feature>
<dbReference type="AlphaFoldDB" id="A0A7T3FVT8"/>
<dbReference type="InterPro" id="IPR050189">
    <property type="entry name" value="MFS_Efflux_Transporters"/>
</dbReference>
<dbReference type="InterPro" id="IPR011701">
    <property type="entry name" value="MFS"/>
</dbReference>
<reference evidence="8 9" key="1">
    <citation type="submission" date="2020-12" db="EMBL/GenBank/DDBJ databases">
        <title>Halosimplex halophilum sp. nov. and Halosimplex salinum sp. nov., two new members of the genus Halosimplex.</title>
        <authorList>
            <person name="Cui H.L."/>
        </authorList>
    </citation>
    <scope>NUCLEOTIDE SEQUENCE [LARGE SCALE GENOMIC DNA]</scope>
    <source>
        <strain evidence="8 9">YGH94</strain>
    </source>
</reference>
<dbReference type="InterPro" id="IPR020846">
    <property type="entry name" value="MFS_dom"/>
</dbReference>
<dbReference type="InterPro" id="IPR036259">
    <property type="entry name" value="MFS_trans_sf"/>
</dbReference>
<dbReference type="OrthoDB" id="200998at2157"/>
<evidence type="ECO:0000256" key="3">
    <source>
        <dbReference type="ARBA" id="ARBA00022692"/>
    </source>
</evidence>
<dbReference type="Proteomes" id="UP000595001">
    <property type="component" value="Chromosome"/>
</dbReference>
<dbReference type="KEGG" id="hlt:I7X12_12750"/>
<feature type="transmembrane region" description="Helical" evidence="6">
    <location>
        <begin position="183"/>
        <end position="206"/>
    </location>
</feature>
<feature type="transmembrane region" description="Helical" evidence="6">
    <location>
        <begin position="139"/>
        <end position="156"/>
    </location>
</feature>
<sequence length="366" mass="37733">MFAPLVQSLMDAFTVSEGTIGLVLTLMWGGTAVSAVPAGYLLTRVGRRPMIVACGVVLGGANVLVSVSPTVEVLAFGAALLGLSAGGYFAAVNPFLADLYPTQVGRAVGIHGMSQQVAATLAPVAVTAALVVGTWRTTFAVAGATVFVATALFWALSRDVDPPGGTDAPPAAFLTSVRSQWRVVVAGVGMAGATMFVWMGVFNFYVPYLSATKTVSSSSASLLLSLSFAAGIPAFWVSGRLADRIRRVPLVLGIVAAFAGLVGLLPVVDGFWPLAATSIALGFVIHALFPALDSYLLTSVPDENRGSAYALLLAATITIEAPGSAVLGALVAGGVAYDVVFRLASVGLWTVLACLLLVYRLRWIPE</sequence>
<feature type="transmembrane region" description="Helical" evidence="6">
    <location>
        <begin position="309"/>
        <end position="333"/>
    </location>
</feature>
<dbReference type="GeneID" id="60589377"/>
<name>A0A7T3FVT8_9EURY</name>
<dbReference type="SUPFAM" id="SSF103473">
    <property type="entry name" value="MFS general substrate transporter"/>
    <property type="match status" value="1"/>
</dbReference>
<evidence type="ECO:0000256" key="4">
    <source>
        <dbReference type="ARBA" id="ARBA00022989"/>
    </source>
</evidence>
<evidence type="ECO:0000259" key="7">
    <source>
        <dbReference type="PROSITE" id="PS50850"/>
    </source>
</evidence>
<evidence type="ECO:0000313" key="8">
    <source>
        <dbReference type="EMBL" id="QPV61622.1"/>
    </source>
</evidence>
<dbReference type="GO" id="GO:0005886">
    <property type="term" value="C:plasma membrane"/>
    <property type="evidence" value="ECO:0007669"/>
    <property type="project" value="UniProtKB-SubCell"/>
</dbReference>
<dbReference type="PROSITE" id="PS50850">
    <property type="entry name" value="MFS"/>
    <property type="match status" value="1"/>
</dbReference>
<dbReference type="PANTHER" id="PTHR43124">
    <property type="entry name" value="PURINE EFFLUX PUMP PBUE"/>
    <property type="match status" value="1"/>
</dbReference>
<accession>A0A7T3FVT8</accession>
<feature type="transmembrane region" description="Helical" evidence="6">
    <location>
        <begin position="73"/>
        <end position="96"/>
    </location>
</feature>
<feature type="transmembrane region" description="Helical" evidence="6">
    <location>
        <begin position="117"/>
        <end position="133"/>
    </location>
</feature>
<keyword evidence="2" id="KW-1003">Cell membrane</keyword>
<feature type="transmembrane region" description="Helical" evidence="6">
    <location>
        <begin position="274"/>
        <end position="297"/>
    </location>
</feature>
<feature type="transmembrane region" description="Helical" evidence="6">
    <location>
        <begin position="250"/>
        <end position="268"/>
    </location>
</feature>